<organism evidence="4 5">
    <name type="scientific">Anopheles epiroticus</name>
    <dbReference type="NCBI Taxonomy" id="199890"/>
    <lineage>
        <taxon>Eukaryota</taxon>
        <taxon>Metazoa</taxon>
        <taxon>Ecdysozoa</taxon>
        <taxon>Arthropoda</taxon>
        <taxon>Hexapoda</taxon>
        <taxon>Insecta</taxon>
        <taxon>Pterygota</taxon>
        <taxon>Neoptera</taxon>
        <taxon>Endopterygota</taxon>
        <taxon>Diptera</taxon>
        <taxon>Nematocera</taxon>
        <taxon>Culicoidea</taxon>
        <taxon>Culicidae</taxon>
        <taxon>Anophelinae</taxon>
        <taxon>Anopheles</taxon>
    </lineage>
</organism>
<evidence type="ECO:0000313" key="5">
    <source>
        <dbReference type="Proteomes" id="UP000075885"/>
    </source>
</evidence>
<reference evidence="4" key="2">
    <citation type="submission" date="2020-05" db="UniProtKB">
        <authorList>
            <consortium name="EnsemblMetazoa"/>
        </authorList>
    </citation>
    <scope>IDENTIFICATION</scope>
    <source>
        <strain evidence="4">Epiroticus2</strain>
    </source>
</reference>
<feature type="transmembrane region" description="Helical" evidence="2">
    <location>
        <begin position="410"/>
        <end position="430"/>
    </location>
</feature>
<reference evidence="5" key="1">
    <citation type="submission" date="2013-03" db="EMBL/GenBank/DDBJ databases">
        <title>The Genome Sequence of Anopheles epiroticus epiroticus2.</title>
        <authorList>
            <consortium name="The Broad Institute Genomics Platform"/>
            <person name="Neafsey D.E."/>
            <person name="Howell P."/>
            <person name="Walker B."/>
            <person name="Young S.K."/>
            <person name="Zeng Q."/>
            <person name="Gargeya S."/>
            <person name="Fitzgerald M."/>
            <person name="Haas B."/>
            <person name="Abouelleil A."/>
            <person name="Allen A.W."/>
            <person name="Alvarado L."/>
            <person name="Arachchi H.M."/>
            <person name="Berlin A.M."/>
            <person name="Chapman S.B."/>
            <person name="Gainer-Dewar J."/>
            <person name="Goldberg J."/>
            <person name="Griggs A."/>
            <person name="Gujja S."/>
            <person name="Hansen M."/>
            <person name="Howarth C."/>
            <person name="Imamovic A."/>
            <person name="Ireland A."/>
            <person name="Larimer J."/>
            <person name="McCowan C."/>
            <person name="Murphy C."/>
            <person name="Pearson M."/>
            <person name="Poon T.W."/>
            <person name="Priest M."/>
            <person name="Roberts A."/>
            <person name="Saif S."/>
            <person name="Shea T."/>
            <person name="Sisk P."/>
            <person name="Sykes S."/>
            <person name="Wortman J."/>
            <person name="Nusbaum C."/>
            <person name="Birren B."/>
        </authorList>
    </citation>
    <scope>NUCLEOTIDE SEQUENCE [LARGE SCALE GENOMIC DNA]</scope>
    <source>
        <strain evidence="5">Epiroticus2</strain>
    </source>
</reference>
<feature type="transmembrane region" description="Helical" evidence="2">
    <location>
        <begin position="56"/>
        <end position="80"/>
    </location>
</feature>
<keyword evidence="5" id="KW-1185">Reference proteome</keyword>
<name>A0A182PS57_9DIPT</name>
<evidence type="ECO:0000256" key="1">
    <source>
        <dbReference type="SAM" id="MobiDB-lite"/>
    </source>
</evidence>
<feature type="transmembrane region" description="Helical" evidence="2">
    <location>
        <begin position="436"/>
        <end position="456"/>
    </location>
</feature>
<dbReference type="Proteomes" id="UP000075885">
    <property type="component" value="Unassembled WGS sequence"/>
</dbReference>
<feature type="compositionally biased region" description="Acidic residues" evidence="1">
    <location>
        <begin position="281"/>
        <end position="304"/>
    </location>
</feature>
<protein>
    <recommendedName>
        <fullName evidence="6">Protein osiris 22</fullName>
    </recommendedName>
</protein>
<evidence type="ECO:0000313" key="4">
    <source>
        <dbReference type="EnsemblMetazoa" id="AEPI009792-PA"/>
    </source>
</evidence>
<proteinExistence type="predicted"/>
<feature type="chain" id="PRO_5008131766" description="Protein osiris 22" evidence="3">
    <location>
        <begin position="27"/>
        <end position="497"/>
    </location>
</feature>
<sequence length="497" mass="54220">MATFYRTVQLGALVLCAVFCLACATAETTTGNEADSSFDADIMEGRTFGHHFLKRISFAMIPAAFVVGVITTLLSALTVVSMKGLGVGDSSRAYHLASHCQKLPDPATTASSGRLQCTRTRTDTARLQGLVNSSFPSQTLSSTCGPYLTRGEMRKSWQAKSVDIQAQMLKAARLEDPPNAKPPEERELEVTRSVAATEVSTTGQTGGPGSSSTGSVKAVVEELKAKPAPVFSSRVRSKYGTVGGSSVVPDKVTEAAVVTTHREDEERRAVPPVMEHNPEDIQIDDATVQDDDDDEDDEDDDDDDRLGWNAAAQGDKAQQYDLIENILEEVEGRIAGQGKRDEVEEELSSSKEKKPTQRIKEYTFPPVLNMTIDEPNNIVKVKLNQDIVRDMLNTGRESGGGIGGKKMLRYVLPLFILPFLIQSAVIPFMLTAVKLFLLKSLMAGKLAIFLLLLGAFKNFTKKDGRDVYVKDLPDRRYEPSSEGFAYLAEGRPSGWVN</sequence>
<keyword evidence="3" id="KW-0732">Signal</keyword>
<feature type="compositionally biased region" description="Basic and acidic residues" evidence="1">
    <location>
        <begin position="260"/>
        <end position="269"/>
    </location>
</feature>
<accession>A0A182PS57</accession>
<feature type="region of interest" description="Disordered" evidence="1">
    <location>
        <begin position="335"/>
        <end position="356"/>
    </location>
</feature>
<feature type="signal peptide" evidence="3">
    <location>
        <begin position="1"/>
        <end position="26"/>
    </location>
</feature>
<dbReference type="VEuPathDB" id="VectorBase:AEPI009792"/>
<keyword evidence="2" id="KW-0472">Membrane</keyword>
<evidence type="ECO:0000256" key="3">
    <source>
        <dbReference type="SAM" id="SignalP"/>
    </source>
</evidence>
<dbReference type="AlphaFoldDB" id="A0A182PS57"/>
<keyword evidence="2" id="KW-1133">Transmembrane helix</keyword>
<evidence type="ECO:0008006" key="6">
    <source>
        <dbReference type="Google" id="ProtNLM"/>
    </source>
</evidence>
<dbReference type="EnsemblMetazoa" id="AEPI009792-RA">
    <property type="protein sequence ID" value="AEPI009792-PA"/>
    <property type="gene ID" value="AEPI009792"/>
</dbReference>
<feature type="region of interest" description="Disordered" evidence="1">
    <location>
        <begin position="260"/>
        <end position="313"/>
    </location>
</feature>
<keyword evidence="2" id="KW-0812">Transmembrane</keyword>
<feature type="compositionally biased region" description="Basic and acidic residues" evidence="1">
    <location>
        <begin position="338"/>
        <end position="356"/>
    </location>
</feature>
<evidence type="ECO:0000256" key="2">
    <source>
        <dbReference type="SAM" id="Phobius"/>
    </source>
</evidence>